<dbReference type="Proteomes" id="UP000214618">
    <property type="component" value="Chromosome"/>
</dbReference>
<reference evidence="2 3" key="1">
    <citation type="submission" date="2016-10" db="EMBL/GenBank/DDBJ databases">
        <title>The whole genome sequencing and assembly of Bacillus simplex DSM 1321 strain.</title>
        <authorList>
            <person name="Park M.-K."/>
            <person name="Lee Y.-J."/>
            <person name="Yi H."/>
            <person name="Bahn Y.-S."/>
            <person name="Kim J.F."/>
            <person name="Lee D.-W."/>
        </authorList>
    </citation>
    <scope>NUCLEOTIDE SEQUENCE [LARGE SCALE GENOMIC DNA]</scope>
    <source>
        <strain evidence="2 3">DSM 1321</strain>
    </source>
</reference>
<dbReference type="Gene3D" id="1.20.120.450">
    <property type="entry name" value="dinb family like domain"/>
    <property type="match status" value="1"/>
</dbReference>
<dbReference type="OrthoDB" id="9793216at2"/>
<proteinExistence type="predicted"/>
<dbReference type="AlphaFoldDB" id="A0A223EMQ9"/>
<evidence type="ECO:0000313" key="2">
    <source>
        <dbReference type="EMBL" id="ASS96567.1"/>
    </source>
</evidence>
<dbReference type="RefSeq" id="WP_063236571.1">
    <property type="nucleotide sequence ID" value="NZ_BCVO01000077.1"/>
</dbReference>
<dbReference type="InterPro" id="IPR024775">
    <property type="entry name" value="DinB-like"/>
</dbReference>
<accession>A0A223EMQ9</accession>
<dbReference type="Pfam" id="PF12867">
    <property type="entry name" value="DinB_2"/>
    <property type="match status" value="1"/>
</dbReference>
<dbReference type="GeneID" id="56475701"/>
<organism evidence="2 3">
    <name type="scientific">Peribacillus simplex NBRC 15720 = DSM 1321</name>
    <dbReference type="NCBI Taxonomy" id="1349754"/>
    <lineage>
        <taxon>Bacteria</taxon>
        <taxon>Bacillati</taxon>
        <taxon>Bacillota</taxon>
        <taxon>Bacilli</taxon>
        <taxon>Bacillales</taxon>
        <taxon>Bacillaceae</taxon>
        <taxon>Peribacillus</taxon>
    </lineage>
</organism>
<protein>
    <submittedName>
        <fullName evidence="2">Squalene--hopene cyclase</fullName>
    </submittedName>
</protein>
<feature type="domain" description="DinB-like" evidence="1">
    <location>
        <begin position="29"/>
        <end position="164"/>
    </location>
</feature>
<gene>
    <name evidence="2" type="ORF">BS1321_23245</name>
</gene>
<name>A0A223EMQ9_9BACI</name>
<sequence length="169" mass="18944">MRPRPLSIENPEYDRYVSLVPDGDIEEILSKQRTKTITLLSSISEESARKAYAPGKWTLKEVIGHMADVERVMSYRMLAIARNESAPLPAMDQDQYVSAANFNKLSWEQLLAGLDTVRSNTLSLISTIDDAAWDRNGTVMDSPVSIGTFAYGIVGHELHHMKVISDKYL</sequence>
<dbReference type="InterPro" id="IPR034660">
    <property type="entry name" value="DinB/YfiT-like"/>
</dbReference>
<dbReference type="EMBL" id="CP017704">
    <property type="protein sequence ID" value="ASS96567.1"/>
    <property type="molecule type" value="Genomic_DNA"/>
</dbReference>
<evidence type="ECO:0000259" key="1">
    <source>
        <dbReference type="Pfam" id="PF12867"/>
    </source>
</evidence>
<dbReference type="SUPFAM" id="SSF109854">
    <property type="entry name" value="DinB/YfiT-like putative metalloenzymes"/>
    <property type="match status" value="1"/>
</dbReference>
<evidence type="ECO:0000313" key="3">
    <source>
        <dbReference type="Proteomes" id="UP000214618"/>
    </source>
</evidence>